<dbReference type="SUPFAM" id="SSF54427">
    <property type="entry name" value="NTF2-like"/>
    <property type="match status" value="1"/>
</dbReference>
<feature type="domain" description="NTF2" evidence="1">
    <location>
        <begin position="10"/>
        <end position="135"/>
    </location>
</feature>
<name>A0ABR0SSD9_9HYPO</name>
<proteinExistence type="predicted"/>
<dbReference type="Pfam" id="PF02136">
    <property type="entry name" value="NTF2"/>
    <property type="match status" value="1"/>
</dbReference>
<gene>
    <name evidence="2" type="ORF">PT974_03461</name>
</gene>
<accession>A0ABR0SSD9</accession>
<dbReference type="Proteomes" id="UP001338125">
    <property type="component" value="Unassembled WGS sequence"/>
</dbReference>
<organism evidence="2 3">
    <name type="scientific">Cladobotryum mycophilum</name>
    <dbReference type="NCBI Taxonomy" id="491253"/>
    <lineage>
        <taxon>Eukaryota</taxon>
        <taxon>Fungi</taxon>
        <taxon>Dikarya</taxon>
        <taxon>Ascomycota</taxon>
        <taxon>Pezizomycotina</taxon>
        <taxon>Sordariomycetes</taxon>
        <taxon>Hypocreomycetidae</taxon>
        <taxon>Hypocreales</taxon>
        <taxon>Hypocreaceae</taxon>
        <taxon>Cladobotryum</taxon>
    </lineage>
</organism>
<evidence type="ECO:0000313" key="2">
    <source>
        <dbReference type="EMBL" id="KAK5995068.1"/>
    </source>
</evidence>
<reference evidence="2 3" key="1">
    <citation type="submission" date="2024-01" db="EMBL/GenBank/DDBJ databases">
        <title>Complete genome of Cladobotryum mycophilum ATHUM6906.</title>
        <authorList>
            <person name="Christinaki A.C."/>
            <person name="Myridakis A.I."/>
            <person name="Kouvelis V.N."/>
        </authorList>
    </citation>
    <scope>NUCLEOTIDE SEQUENCE [LARGE SCALE GENOMIC DNA]</scope>
    <source>
        <strain evidence="2 3">ATHUM6906</strain>
    </source>
</reference>
<dbReference type="InterPro" id="IPR032710">
    <property type="entry name" value="NTF2-like_dom_sf"/>
</dbReference>
<protein>
    <recommendedName>
        <fullName evidence="1">NTF2 domain-containing protein</fullName>
    </recommendedName>
</protein>
<dbReference type="Gene3D" id="3.10.450.50">
    <property type="match status" value="1"/>
</dbReference>
<dbReference type="PROSITE" id="PS50177">
    <property type="entry name" value="NTF2_DOMAIN"/>
    <property type="match status" value="1"/>
</dbReference>
<comment type="caution">
    <text evidence="2">The sequence shown here is derived from an EMBL/GenBank/DDBJ whole genome shotgun (WGS) entry which is preliminary data.</text>
</comment>
<dbReference type="EMBL" id="JAVFKD010000004">
    <property type="protein sequence ID" value="KAK5995068.1"/>
    <property type="molecule type" value="Genomic_DNA"/>
</dbReference>
<keyword evidence="3" id="KW-1185">Reference proteome</keyword>
<dbReference type="InterPro" id="IPR002075">
    <property type="entry name" value="NTF2_dom"/>
</dbReference>
<evidence type="ECO:0000259" key="1">
    <source>
        <dbReference type="PROSITE" id="PS50177"/>
    </source>
</evidence>
<evidence type="ECO:0000313" key="3">
    <source>
        <dbReference type="Proteomes" id="UP001338125"/>
    </source>
</evidence>
<sequence>MASQEQINALSQEFLDKYYVDLRDSVSTNPGTQATAIVGLRARYDDSSTFSWEKETFTGGEDILGKIGSLRQEGNFERSSFSAQLRDTILIILATGILTPNNSTLGMNYTECFVINVSRNDSGFQFNVLNQVGKLAL</sequence>
<dbReference type="InterPro" id="IPR018222">
    <property type="entry name" value="Nuclear_transport_factor_2_euk"/>
</dbReference>